<reference evidence="3 4" key="1">
    <citation type="submission" date="2009-01" db="EMBL/GenBank/DDBJ databases">
        <title>Complete sequence of chromosome of Methylobacterium nodulans ORS 2060.</title>
        <authorList>
            <consortium name="US DOE Joint Genome Institute"/>
            <person name="Lucas S."/>
            <person name="Copeland A."/>
            <person name="Lapidus A."/>
            <person name="Glavina del Rio T."/>
            <person name="Dalin E."/>
            <person name="Tice H."/>
            <person name="Bruce D."/>
            <person name="Goodwin L."/>
            <person name="Pitluck S."/>
            <person name="Sims D."/>
            <person name="Brettin T."/>
            <person name="Detter J.C."/>
            <person name="Han C."/>
            <person name="Larimer F."/>
            <person name="Land M."/>
            <person name="Hauser L."/>
            <person name="Kyrpides N."/>
            <person name="Ivanova N."/>
            <person name="Marx C.J."/>
            <person name="Richardson P."/>
        </authorList>
    </citation>
    <scope>NUCLEOTIDE SEQUENCE [LARGE SCALE GENOMIC DNA]</scope>
    <source>
        <strain evidence="4">LMG 21967 / CNCM I-2342 / ORS 2060</strain>
    </source>
</reference>
<evidence type="ECO:0000259" key="2">
    <source>
        <dbReference type="Pfam" id="PF03779"/>
    </source>
</evidence>
<dbReference type="EMBL" id="CP001349">
    <property type="protein sequence ID" value="ACL57196.1"/>
    <property type="molecule type" value="Genomic_DNA"/>
</dbReference>
<name>B8I9W8_METNO</name>
<sequence length="133" mass="14044">MTNDRTQARLLPSIVRLSLGALLIISPWVWGYAQQRMPAASAILSGTIIARLGLSGIIRPKSWIASFSALVAAWMLLGPWLLGFSGEGAAAILHWIVGILTLGLEAGEAGVLRSLVERARRASAGGGREPLSC</sequence>
<accession>B8I9W8</accession>
<evidence type="ECO:0000313" key="3">
    <source>
        <dbReference type="EMBL" id="ACL57196.1"/>
    </source>
</evidence>
<organism evidence="3 4">
    <name type="scientific">Methylobacterium nodulans (strain LMG 21967 / CNCM I-2342 / ORS 2060)</name>
    <dbReference type="NCBI Taxonomy" id="460265"/>
    <lineage>
        <taxon>Bacteria</taxon>
        <taxon>Pseudomonadati</taxon>
        <taxon>Pseudomonadota</taxon>
        <taxon>Alphaproteobacteria</taxon>
        <taxon>Hyphomicrobiales</taxon>
        <taxon>Methylobacteriaceae</taxon>
        <taxon>Methylobacterium</taxon>
    </lineage>
</organism>
<dbReference type="Pfam" id="PF03779">
    <property type="entry name" value="SPW"/>
    <property type="match status" value="1"/>
</dbReference>
<dbReference type="AlphaFoldDB" id="B8I9W8"/>
<evidence type="ECO:0000313" key="4">
    <source>
        <dbReference type="Proteomes" id="UP000008207"/>
    </source>
</evidence>
<dbReference type="RefSeq" id="WP_015928881.1">
    <property type="nucleotide sequence ID" value="NC_011894.1"/>
</dbReference>
<dbReference type="InterPro" id="IPR005530">
    <property type="entry name" value="SPW"/>
</dbReference>
<dbReference type="OrthoDB" id="166183at2"/>
<dbReference type="Proteomes" id="UP000008207">
    <property type="component" value="Chromosome"/>
</dbReference>
<protein>
    <recommendedName>
        <fullName evidence="2">SPW repeat-containing integral membrane domain-containing protein</fullName>
    </recommendedName>
</protein>
<keyword evidence="1" id="KW-0812">Transmembrane</keyword>
<evidence type="ECO:0000256" key="1">
    <source>
        <dbReference type="SAM" id="Phobius"/>
    </source>
</evidence>
<dbReference type="HOGENOM" id="CLU_1904278_0_0_5"/>
<gene>
    <name evidence="3" type="ordered locus">Mnod_2216</name>
</gene>
<dbReference type="KEGG" id="mno:Mnod_2216"/>
<feature type="domain" description="SPW repeat-containing integral membrane" evidence="2">
    <location>
        <begin position="13"/>
        <end position="105"/>
    </location>
</feature>
<proteinExistence type="predicted"/>
<feature type="transmembrane region" description="Helical" evidence="1">
    <location>
        <begin position="63"/>
        <end position="82"/>
    </location>
</feature>
<keyword evidence="4" id="KW-1185">Reference proteome</keyword>
<keyword evidence="1" id="KW-1133">Transmembrane helix</keyword>
<feature type="transmembrane region" description="Helical" evidence="1">
    <location>
        <begin position="14"/>
        <end position="33"/>
    </location>
</feature>
<feature type="transmembrane region" description="Helical" evidence="1">
    <location>
        <begin position="88"/>
        <end position="112"/>
    </location>
</feature>
<keyword evidence="1" id="KW-0472">Membrane</keyword>
<feature type="transmembrane region" description="Helical" evidence="1">
    <location>
        <begin position="39"/>
        <end position="58"/>
    </location>
</feature>